<gene>
    <name evidence="1" type="ORF">BGI32_10495</name>
</gene>
<evidence type="ECO:0000313" key="1">
    <source>
        <dbReference type="EMBL" id="PIT12162.1"/>
    </source>
</evidence>
<reference evidence="1 2" key="1">
    <citation type="journal article" date="2017" name="MBio">
        <title>Type VI secretion-mediated competition in the bee gut microbiome.</title>
        <authorList>
            <person name="Steele M.I."/>
            <person name="Kwong W.K."/>
            <person name="Powell J.E."/>
            <person name="Whiteley M."/>
            <person name="Moran N.A."/>
        </authorList>
    </citation>
    <scope>NUCLEOTIDE SEQUENCE [LARGE SCALE GENOMIC DNA]</scope>
    <source>
        <strain evidence="1 2">App2-2</strain>
    </source>
</reference>
<dbReference type="EMBL" id="MDVB01000119">
    <property type="protein sequence ID" value="PIT12162.1"/>
    <property type="molecule type" value="Genomic_DNA"/>
</dbReference>
<dbReference type="Proteomes" id="UP000231293">
    <property type="component" value="Unassembled WGS sequence"/>
</dbReference>
<organism evidence="1 2">
    <name type="scientific">Snodgrassella alvi</name>
    <dbReference type="NCBI Taxonomy" id="1196083"/>
    <lineage>
        <taxon>Bacteria</taxon>
        <taxon>Pseudomonadati</taxon>
        <taxon>Pseudomonadota</taxon>
        <taxon>Betaproteobacteria</taxon>
        <taxon>Neisseriales</taxon>
        <taxon>Neisseriaceae</taxon>
        <taxon>Snodgrassella</taxon>
    </lineage>
</organism>
<protein>
    <submittedName>
        <fullName evidence="1">Uncharacterized protein</fullName>
    </submittedName>
</protein>
<sequence length="191" mass="21164">MAFMLYADEKMQKPADIRLAFNGTGILDTVLYFGSNQSDEVLKPQTDAQIILKPVDLIKKWQPNKFYYWNNIIEPSRPNGYIYRCTTQGRTGSEEPRWWIDNGGSGASGSARFTVLGEAYRHTDIKLSLTQAGLDSAVGGEGIELGTQLQGGNAIAVYMRVTNKSYDLRNDFMDACRGLATNSTITTTTDV</sequence>
<name>A0A2N9WQS6_9NEIS</name>
<evidence type="ECO:0000313" key="2">
    <source>
        <dbReference type="Proteomes" id="UP000231293"/>
    </source>
</evidence>
<dbReference type="AlphaFoldDB" id="A0A2N9WQS6"/>
<comment type="caution">
    <text evidence="1">The sequence shown here is derived from an EMBL/GenBank/DDBJ whole genome shotgun (WGS) entry which is preliminary data.</text>
</comment>
<accession>A0A2N9WQS6</accession>
<proteinExistence type="predicted"/>
<dbReference type="RefSeq" id="WP_100114277.1">
    <property type="nucleotide sequence ID" value="NZ_MDVB01000119.1"/>
</dbReference>